<feature type="chain" id="PRO_5046612782" description="Porin domain-containing protein" evidence="1">
    <location>
        <begin position="21"/>
        <end position="375"/>
    </location>
</feature>
<feature type="domain" description="Porin" evidence="2">
    <location>
        <begin position="10"/>
        <end position="331"/>
    </location>
</feature>
<comment type="caution">
    <text evidence="3">The sequence shown here is derived from an EMBL/GenBank/DDBJ whole genome shotgun (WGS) entry which is preliminary data.</text>
</comment>
<sequence length="375" mass="42020">MPSLRFLLLAFLLASPPLLAQTEDRFSFNGFGTVGVSRLGGEDSGRSYGIQGQVNDRWRGDDLSRIGGQLTWDLTEDLVATAQATLAAEQDSWGVELDWLYLGWQATDRLTLRAGRLRNPVYMYSETLNVGVTYPWLRLPDEVYFQLQISNYEGIDLLYDTPLAFGMLTWQINAGQALNRDHFIHDDLHDMDYRKLFGANVKLTTHHWGSFRIAYSEADLDLRIPYMQGTPLEGIAEGVKGKYTAVGYQYDNGTWLAASEATRIVVEGLTPSTNAFYVMGGRRFGRFGVHLTYGELDDEFTGQQSSWTGGLSYRLSPSVVLKGEYRRVDNANESQGAFVRGGAEYLEALARREFLGEPRATFDGDIVSVGVDFLF</sequence>
<reference evidence="4" key="1">
    <citation type="journal article" date="2019" name="Int. J. Syst. Evol. Microbiol.">
        <title>The Global Catalogue of Microorganisms (GCM) 10K type strain sequencing project: providing services to taxonomists for standard genome sequencing and annotation.</title>
        <authorList>
            <consortium name="The Broad Institute Genomics Platform"/>
            <consortium name="The Broad Institute Genome Sequencing Center for Infectious Disease"/>
            <person name="Wu L."/>
            <person name="Ma J."/>
        </authorList>
    </citation>
    <scope>NUCLEOTIDE SEQUENCE [LARGE SCALE GENOMIC DNA]</scope>
    <source>
        <strain evidence="4">JCM 11590</strain>
    </source>
</reference>
<evidence type="ECO:0000313" key="3">
    <source>
        <dbReference type="EMBL" id="GGJ02079.1"/>
    </source>
</evidence>
<dbReference type="RefSeq" id="WP_188636351.1">
    <property type="nucleotide sequence ID" value="NZ_BMNN01000003.1"/>
</dbReference>
<evidence type="ECO:0000256" key="1">
    <source>
        <dbReference type="SAM" id="SignalP"/>
    </source>
</evidence>
<gene>
    <name evidence="3" type="ORF">GCM10009083_18660</name>
</gene>
<keyword evidence="4" id="KW-1185">Reference proteome</keyword>
<dbReference type="Proteomes" id="UP000633263">
    <property type="component" value="Unassembled WGS sequence"/>
</dbReference>
<dbReference type="SUPFAM" id="SSF56935">
    <property type="entry name" value="Porins"/>
    <property type="match status" value="1"/>
</dbReference>
<dbReference type="InterPro" id="IPR033900">
    <property type="entry name" value="Gram_neg_porin_domain"/>
</dbReference>
<dbReference type="Pfam" id="PF13609">
    <property type="entry name" value="Porin_4"/>
    <property type="match status" value="1"/>
</dbReference>
<protein>
    <recommendedName>
        <fullName evidence="2">Porin domain-containing protein</fullName>
    </recommendedName>
</protein>
<proteinExistence type="predicted"/>
<dbReference type="InterPro" id="IPR023614">
    <property type="entry name" value="Porin_dom_sf"/>
</dbReference>
<evidence type="ECO:0000313" key="4">
    <source>
        <dbReference type="Proteomes" id="UP000633263"/>
    </source>
</evidence>
<dbReference type="Gene3D" id="2.40.160.10">
    <property type="entry name" value="Porin"/>
    <property type="match status" value="1"/>
</dbReference>
<name>A0ABQ2CQJ7_9GAMM</name>
<keyword evidence="1" id="KW-0732">Signal</keyword>
<dbReference type="EMBL" id="BMNN01000003">
    <property type="protein sequence ID" value="GGJ02079.1"/>
    <property type="molecule type" value="Genomic_DNA"/>
</dbReference>
<feature type="signal peptide" evidence="1">
    <location>
        <begin position="1"/>
        <end position="20"/>
    </location>
</feature>
<evidence type="ECO:0000259" key="2">
    <source>
        <dbReference type="Pfam" id="PF13609"/>
    </source>
</evidence>
<organism evidence="3 4">
    <name type="scientific">Halopseudomonas pertucinogena</name>
    <dbReference type="NCBI Taxonomy" id="86175"/>
    <lineage>
        <taxon>Bacteria</taxon>
        <taxon>Pseudomonadati</taxon>
        <taxon>Pseudomonadota</taxon>
        <taxon>Gammaproteobacteria</taxon>
        <taxon>Pseudomonadales</taxon>
        <taxon>Pseudomonadaceae</taxon>
        <taxon>Halopseudomonas</taxon>
    </lineage>
</organism>
<accession>A0ABQ2CQJ7</accession>